<keyword evidence="4" id="KW-0233">DNA recombination</keyword>
<dbReference type="Pfam" id="PF00589">
    <property type="entry name" value="Phage_integrase"/>
    <property type="match status" value="1"/>
</dbReference>
<keyword evidence="7" id="KW-1185">Reference proteome</keyword>
<dbReference type="GO" id="GO:0015074">
    <property type="term" value="P:DNA integration"/>
    <property type="evidence" value="ECO:0007669"/>
    <property type="project" value="UniProtKB-KW"/>
</dbReference>
<dbReference type="PANTHER" id="PTHR30349:SF41">
    <property type="entry name" value="INTEGRASE_RECOMBINASE PROTEIN MJ0367-RELATED"/>
    <property type="match status" value="1"/>
</dbReference>
<evidence type="ECO:0000256" key="4">
    <source>
        <dbReference type="ARBA" id="ARBA00023172"/>
    </source>
</evidence>
<dbReference type="CDD" id="cd01184">
    <property type="entry name" value="INT_C_like_1"/>
    <property type="match status" value="1"/>
</dbReference>
<dbReference type="OrthoDB" id="7222937at2"/>
<dbReference type="KEGG" id="sedi:EBB79_03945"/>
<reference evidence="6 7" key="1">
    <citation type="submission" date="2018-10" db="EMBL/GenBank/DDBJ databases">
        <title>Parasedimentitalea marina sp. nov., a psychrophilic bacterium isolated from deep seawater of the New Britain Trench.</title>
        <authorList>
            <person name="Cao J."/>
        </authorList>
    </citation>
    <scope>NUCLEOTIDE SEQUENCE [LARGE SCALE GENOMIC DNA]</scope>
    <source>
        <strain evidence="6 7">W43</strain>
    </source>
</reference>
<keyword evidence="2" id="KW-0229">DNA integration</keyword>
<dbReference type="Gene3D" id="1.10.443.10">
    <property type="entry name" value="Intergrase catalytic core"/>
    <property type="match status" value="1"/>
</dbReference>
<dbReference type="PANTHER" id="PTHR30349">
    <property type="entry name" value="PHAGE INTEGRASE-RELATED"/>
    <property type="match status" value="1"/>
</dbReference>
<evidence type="ECO:0000259" key="5">
    <source>
        <dbReference type="PROSITE" id="PS51898"/>
    </source>
</evidence>
<dbReference type="InterPro" id="IPR013762">
    <property type="entry name" value="Integrase-like_cat_sf"/>
</dbReference>
<comment type="similarity">
    <text evidence="1">Belongs to the 'phage' integrase family.</text>
</comment>
<evidence type="ECO:0000256" key="3">
    <source>
        <dbReference type="ARBA" id="ARBA00023125"/>
    </source>
</evidence>
<feature type="domain" description="Tyr recombinase" evidence="5">
    <location>
        <begin position="184"/>
        <end position="384"/>
    </location>
</feature>
<protein>
    <submittedName>
        <fullName evidence="6">Site-specific integrase</fullName>
    </submittedName>
</protein>
<dbReference type="InterPro" id="IPR050090">
    <property type="entry name" value="Tyrosine_recombinase_XerCD"/>
</dbReference>
<evidence type="ECO:0000313" key="6">
    <source>
        <dbReference type="EMBL" id="AZV77125.1"/>
    </source>
</evidence>
<dbReference type="InterPro" id="IPR011010">
    <property type="entry name" value="DNA_brk_join_enz"/>
</dbReference>
<dbReference type="PROSITE" id="PS51898">
    <property type="entry name" value="TYR_RECOMBINASE"/>
    <property type="match status" value="1"/>
</dbReference>
<proteinExistence type="inferred from homology"/>
<dbReference type="Proteomes" id="UP000283063">
    <property type="component" value="Chromosome"/>
</dbReference>
<accession>A0A3T0MZD2</accession>
<evidence type="ECO:0000313" key="7">
    <source>
        <dbReference type="Proteomes" id="UP000283063"/>
    </source>
</evidence>
<dbReference type="GO" id="GO:0003677">
    <property type="term" value="F:DNA binding"/>
    <property type="evidence" value="ECO:0007669"/>
    <property type="project" value="UniProtKB-KW"/>
</dbReference>
<evidence type="ECO:0000256" key="1">
    <source>
        <dbReference type="ARBA" id="ARBA00008857"/>
    </source>
</evidence>
<gene>
    <name evidence="6" type="ORF">EBB79_03945</name>
</gene>
<dbReference type="GO" id="GO:0006310">
    <property type="term" value="P:DNA recombination"/>
    <property type="evidence" value="ECO:0007669"/>
    <property type="project" value="UniProtKB-KW"/>
</dbReference>
<name>A0A3T0MZD2_9RHOB</name>
<dbReference type="AlphaFoldDB" id="A0A3T0MZD2"/>
<evidence type="ECO:0000256" key="2">
    <source>
        <dbReference type="ARBA" id="ARBA00022908"/>
    </source>
</evidence>
<dbReference type="Gene3D" id="1.10.150.130">
    <property type="match status" value="1"/>
</dbReference>
<dbReference type="InterPro" id="IPR002104">
    <property type="entry name" value="Integrase_catalytic"/>
</dbReference>
<organism evidence="6 7">
    <name type="scientific">Parasedimentitalea marina</name>
    <dbReference type="NCBI Taxonomy" id="2483033"/>
    <lineage>
        <taxon>Bacteria</taxon>
        <taxon>Pseudomonadati</taxon>
        <taxon>Pseudomonadota</taxon>
        <taxon>Alphaproteobacteria</taxon>
        <taxon>Rhodobacterales</taxon>
        <taxon>Paracoccaceae</taxon>
        <taxon>Parasedimentitalea</taxon>
    </lineage>
</organism>
<dbReference type="EMBL" id="CP033219">
    <property type="protein sequence ID" value="AZV77125.1"/>
    <property type="molecule type" value="Genomic_DNA"/>
</dbReference>
<dbReference type="InterPro" id="IPR010998">
    <property type="entry name" value="Integrase_recombinase_N"/>
</dbReference>
<dbReference type="SUPFAM" id="SSF56349">
    <property type="entry name" value="DNA breaking-rejoining enzymes"/>
    <property type="match status" value="1"/>
</dbReference>
<keyword evidence="3" id="KW-0238">DNA-binding</keyword>
<dbReference type="RefSeq" id="WP_127747672.1">
    <property type="nucleotide sequence ID" value="NZ_CP033219.1"/>
</dbReference>
<sequence>MIEAKRHELAQFEGQLVHHGADPNLIDAGTGQLKVVSSPREIIAKPSPIKVSLTELSETFLSNPNKIRAEKTKASIRGYLNVVFSILGDDTPPDRITESDCEHVRDLIAQLPPNFKKLAALKDRPVDEMVRIERQKNMAYLSPTGVNNYLKFLLSFLSWCHRKGKIDRMPTAFSEIKVADPVRKEDKRLPFSNDQLATIFHSEVFLDEKRDDCMFWVPLIALWNGMRSNEICQLDTVDVKMVDGIWGFDVTYISSSGDDDKHLKTGSSIRMIPIHPRLIEFGFIDFHKSRPKNQKLFGDITRGHDGYYSTTFSKRANRYLKSIGTHGPRHKFHSFRHTFRDALRRGRVDREIGKALGGWQRGNTDAFDIYGSGYPLDELYAEIRLVDYSNVEWSHLVITG</sequence>